<feature type="region of interest" description="Disordered" evidence="1">
    <location>
        <begin position="1"/>
        <end position="72"/>
    </location>
</feature>
<accession>A0A4C1TRY8</accession>
<feature type="compositionally biased region" description="Low complexity" evidence="1">
    <location>
        <begin position="44"/>
        <end position="59"/>
    </location>
</feature>
<evidence type="ECO:0000313" key="3">
    <source>
        <dbReference type="Proteomes" id="UP000299102"/>
    </source>
</evidence>
<protein>
    <recommendedName>
        <fullName evidence="4">Nucleic-acid-binding protein from transposon X-element</fullName>
    </recommendedName>
</protein>
<name>A0A4C1TRY8_EUMVA</name>
<dbReference type="OrthoDB" id="7487383at2759"/>
<evidence type="ECO:0000256" key="1">
    <source>
        <dbReference type="SAM" id="MobiDB-lite"/>
    </source>
</evidence>
<organism evidence="2 3">
    <name type="scientific">Eumeta variegata</name>
    <name type="common">Bagworm moth</name>
    <name type="synonym">Eumeta japonica</name>
    <dbReference type="NCBI Taxonomy" id="151549"/>
    <lineage>
        <taxon>Eukaryota</taxon>
        <taxon>Metazoa</taxon>
        <taxon>Ecdysozoa</taxon>
        <taxon>Arthropoda</taxon>
        <taxon>Hexapoda</taxon>
        <taxon>Insecta</taxon>
        <taxon>Pterygota</taxon>
        <taxon>Neoptera</taxon>
        <taxon>Endopterygota</taxon>
        <taxon>Lepidoptera</taxon>
        <taxon>Glossata</taxon>
        <taxon>Ditrysia</taxon>
        <taxon>Tineoidea</taxon>
        <taxon>Psychidae</taxon>
        <taxon>Oiketicinae</taxon>
        <taxon>Eumeta</taxon>
    </lineage>
</organism>
<evidence type="ECO:0000313" key="2">
    <source>
        <dbReference type="EMBL" id="GBP16760.1"/>
    </source>
</evidence>
<feature type="region of interest" description="Disordered" evidence="1">
    <location>
        <begin position="314"/>
        <end position="356"/>
    </location>
</feature>
<sequence length="546" mass="61321">MSYDSTDQGYVILEEEDQFLNSNNDRSRSRELSPSLSVNSGKRSSSAFSSDESSEQSDAQFDDTVKGSDEETEESFIKVVCKKNRSPPPRARPPPSLFLRDKAKWNAVLRECLRLHIQNTKAQNTVHGIKIKAAIKGVPIEIETDDIKFYLEQQGWSVHIVYRMHRRDGSAIGMVLAILDKFEMAKDTFRNLSKMCGLVGITMKAPYRRGKPRQCHRCQLYGHAAANCHAQPRCVKCKVPHWTKQSKRTKEARGEPPCCNCGRNHTANYGRCLAELKLRSTHIHENSKTNVINNKNSQPNVTRKITVTTAQGIKTSASGDDFHPAPLPSVKPYNRRKESQQAKEATRRGSFKPSNSLRSAGIAASALGEDISTIMFILQVVRSAEISELVAKFRKAKHGVDRLRIILHNQGLTNRNGREMEALVEDLHFNIVTPLTPTHYPNDVNRRPDILHIALMKGVALEVSFMEPLQYFNLDHRLVLMRLSCLIGDCLPSVKTITNWQKVSSVLEEIDTPILNSIPDDIVSTDHNDNAIGGLTSHIRTVLENS</sequence>
<feature type="compositionally biased region" description="Basic and acidic residues" evidence="1">
    <location>
        <begin position="335"/>
        <end position="347"/>
    </location>
</feature>
<dbReference type="EMBL" id="BGZK01000081">
    <property type="protein sequence ID" value="GBP16760.1"/>
    <property type="molecule type" value="Genomic_DNA"/>
</dbReference>
<reference evidence="2 3" key="1">
    <citation type="journal article" date="2019" name="Commun. Biol.">
        <title>The bagworm genome reveals a unique fibroin gene that provides high tensile strength.</title>
        <authorList>
            <person name="Kono N."/>
            <person name="Nakamura H."/>
            <person name="Ohtoshi R."/>
            <person name="Tomita M."/>
            <person name="Numata K."/>
            <person name="Arakawa K."/>
        </authorList>
    </citation>
    <scope>NUCLEOTIDE SEQUENCE [LARGE SCALE GENOMIC DNA]</scope>
</reference>
<dbReference type="Proteomes" id="UP000299102">
    <property type="component" value="Unassembled WGS sequence"/>
</dbReference>
<comment type="caution">
    <text evidence="2">The sequence shown here is derived from an EMBL/GenBank/DDBJ whole genome shotgun (WGS) entry which is preliminary data.</text>
</comment>
<keyword evidence="3" id="KW-1185">Reference proteome</keyword>
<gene>
    <name evidence="2" type="ORF">EVAR_13374_1</name>
</gene>
<dbReference type="AlphaFoldDB" id="A0A4C1TRY8"/>
<proteinExistence type="predicted"/>
<evidence type="ECO:0008006" key="4">
    <source>
        <dbReference type="Google" id="ProtNLM"/>
    </source>
</evidence>